<accession>A0A6N3YZL7</accession>
<organism evidence="2 3">
    <name type="scientific">Aliivibrio fischeri</name>
    <name type="common">Vibrio fischeri</name>
    <dbReference type="NCBI Taxonomy" id="668"/>
    <lineage>
        <taxon>Bacteria</taxon>
        <taxon>Pseudomonadati</taxon>
        <taxon>Pseudomonadota</taxon>
        <taxon>Gammaproteobacteria</taxon>
        <taxon>Vibrionales</taxon>
        <taxon>Vibrionaceae</taxon>
        <taxon>Aliivibrio</taxon>
    </lineage>
</organism>
<protein>
    <recommendedName>
        <fullName evidence="4">Molecular chaperone</fullName>
    </recommendedName>
</protein>
<keyword evidence="1" id="KW-0732">Signal</keyword>
<feature type="chain" id="PRO_5026862946" description="Molecular chaperone" evidence="1">
    <location>
        <begin position="19"/>
        <end position="238"/>
    </location>
</feature>
<dbReference type="Proteomes" id="UP000435323">
    <property type="component" value="Unassembled WGS sequence"/>
</dbReference>
<evidence type="ECO:0000256" key="1">
    <source>
        <dbReference type="SAM" id="SignalP"/>
    </source>
</evidence>
<evidence type="ECO:0000313" key="3">
    <source>
        <dbReference type="Proteomes" id="UP000435323"/>
    </source>
</evidence>
<gene>
    <name evidence="2" type="ORF">GNP77_01705</name>
</gene>
<evidence type="ECO:0000313" key="2">
    <source>
        <dbReference type="EMBL" id="MUK44084.1"/>
    </source>
</evidence>
<dbReference type="EMBL" id="WOBO01000004">
    <property type="protein sequence ID" value="MUK44084.1"/>
    <property type="molecule type" value="Genomic_DNA"/>
</dbReference>
<comment type="caution">
    <text evidence="2">The sequence shown here is derived from an EMBL/GenBank/DDBJ whole genome shotgun (WGS) entry which is preliminary data.</text>
</comment>
<dbReference type="AlphaFoldDB" id="A0A6N3YZL7"/>
<sequence>MKIPYLLSLLLLSTGAQALQIDTMVKVSDKGGSGVFTLTNETDKASFIKTKVSKVDISDNVVSYIPYVKENLKDWEVTTTQPKLILDPHRTKNIGVRSLCAESCDTSKDQVYRVEFTPSVYYKKGEKQESAVNFNYGYAPIFVIPAAKSDIKYTIENKGKILRIKNDGNTFLKIHVNQCTSEVTTGCSQRLTILAGRDKEFKLLDNAVNSSINLAIGNHDLSFYQERTVTLGKELTRE</sequence>
<dbReference type="Gene3D" id="2.60.40.10">
    <property type="entry name" value="Immunoglobulins"/>
    <property type="match status" value="1"/>
</dbReference>
<dbReference type="InterPro" id="IPR013783">
    <property type="entry name" value="Ig-like_fold"/>
</dbReference>
<reference evidence="2 3" key="1">
    <citation type="submission" date="2019-11" db="EMBL/GenBank/DDBJ databases">
        <title>Using colonization assays and comparative genomics to discover symbiosis behaviors and factors in Vibrio fischeri.</title>
        <authorList>
            <person name="Bongrand C."/>
            <person name="Moriano-Gutierrez S."/>
            <person name="Arevalo P."/>
            <person name="Mcfall-Ngai M."/>
            <person name="Visick K."/>
            <person name="Polz M.F."/>
            <person name="Ruby E.G."/>
        </authorList>
    </citation>
    <scope>NUCLEOTIDE SEQUENCE [LARGE SCALE GENOMIC DNA]</scope>
    <source>
        <strain evidence="3">emors.3.2</strain>
    </source>
</reference>
<name>A0A6N3YZL7_ALIFS</name>
<feature type="signal peptide" evidence="1">
    <location>
        <begin position="1"/>
        <end position="18"/>
    </location>
</feature>
<proteinExistence type="predicted"/>
<evidence type="ECO:0008006" key="4">
    <source>
        <dbReference type="Google" id="ProtNLM"/>
    </source>
</evidence>
<dbReference type="RefSeq" id="WP_155649583.1">
    <property type="nucleotide sequence ID" value="NZ_WOAZ01000004.1"/>
</dbReference>